<dbReference type="InterPro" id="IPR036291">
    <property type="entry name" value="NAD(P)-bd_dom_sf"/>
</dbReference>
<dbReference type="Proteomes" id="UP000198889">
    <property type="component" value="Unassembled WGS sequence"/>
</dbReference>
<dbReference type="InterPro" id="IPR002347">
    <property type="entry name" value="SDR_fam"/>
</dbReference>
<dbReference type="PANTHER" id="PTHR42879">
    <property type="entry name" value="3-OXOACYL-(ACYL-CARRIER-PROTEIN) REDUCTASE"/>
    <property type="match status" value="1"/>
</dbReference>
<organism evidence="4 5">
    <name type="scientific">Ancylobacter rudongensis</name>
    <dbReference type="NCBI Taxonomy" id="177413"/>
    <lineage>
        <taxon>Bacteria</taxon>
        <taxon>Pseudomonadati</taxon>
        <taxon>Pseudomonadota</taxon>
        <taxon>Alphaproteobacteria</taxon>
        <taxon>Hyphomicrobiales</taxon>
        <taxon>Xanthobacteraceae</taxon>
        <taxon>Ancylobacter</taxon>
    </lineage>
</organism>
<dbReference type="AlphaFoldDB" id="A0A1G4TJ82"/>
<gene>
    <name evidence="4" type="ORF">SAMN05660859_3019</name>
</gene>
<proteinExistence type="inferred from homology"/>
<dbReference type="FunFam" id="3.40.50.720:FF:000173">
    <property type="entry name" value="3-oxoacyl-[acyl-carrier protein] reductase"/>
    <property type="match status" value="1"/>
</dbReference>
<evidence type="ECO:0000313" key="5">
    <source>
        <dbReference type="Proteomes" id="UP000198889"/>
    </source>
</evidence>
<dbReference type="InterPro" id="IPR020904">
    <property type="entry name" value="Sc_DH/Rdtase_CS"/>
</dbReference>
<evidence type="ECO:0000256" key="1">
    <source>
        <dbReference type="ARBA" id="ARBA00006484"/>
    </source>
</evidence>
<keyword evidence="2" id="KW-0560">Oxidoreductase</keyword>
<accession>A0A1G4TJ82</accession>
<dbReference type="GO" id="GO:0032787">
    <property type="term" value="P:monocarboxylic acid metabolic process"/>
    <property type="evidence" value="ECO:0007669"/>
    <property type="project" value="UniProtKB-ARBA"/>
</dbReference>
<reference evidence="5" key="1">
    <citation type="submission" date="2016-10" db="EMBL/GenBank/DDBJ databases">
        <authorList>
            <person name="Varghese N."/>
            <person name="Submissions S."/>
        </authorList>
    </citation>
    <scope>NUCLEOTIDE SEQUENCE [LARGE SCALE GENOMIC DNA]</scope>
    <source>
        <strain evidence="5">CGMCC 1.1761</strain>
    </source>
</reference>
<dbReference type="Gene3D" id="3.40.50.720">
    <property type="entry name" value="NAD(P)-binding Rossmann-like Domain"/>
    <property type="match status" value="1"/>
</dbReference>
<dbReference type="Pfam" id="PF13561">
    <property type="entry name" value="adh_short_C2"/>
    <property type="match status" value="1"/>
</dbReference>
<dbReference type="SMART" id="SM00822">
    <property type="entry name" value="PKS_KR"/>
    <property type="match status" value="1"/>
</dbReference>
<protein>
    <submittedName>
        <fullName evidence="4">3-oxoacyl-[acyl-carrier protein] reductase</fullName>
    </submittedName>
</protein>
<dbReference type="PRINTS" id="PR00080">
    <property type="entry name" value="SDRFAMILY"/>
</dbReference>
<dbReference type="PANTHER" id="PTHR42879:SF2">
    <property type="entry name" value="3-OXOACYL-[ACYL-CARRIER-PROTEIN] REDUCTASE FABG"/>
    <property type="match status" value="1"/>
</dbReference>
<evidence type="ECO:0000256" key="2">
    <source>
        <dbReference type="ARBA" id="ARBA00023002"/>
    </source>
</evidence>
<dbReference type="SUPFAM" id="SSF51735">
    <property type="entry name" value="NAD(P)-binding Rossmann-fold domains"/>
    <property type="match status" value="1"/>
</dbReference>
<sequence length="251" mass="26390">MQEFSLHGRKALVTGGSRGIGGEVVELFARYGAEVAFCHVGDGSNAAALEARLTQAGHRVFGTECDVADAAAVEAMAVWAKEILGQVDILVNMAGIGGDKAFVDLSIEEWDRMIGVHLRGHFLVTRQFFPDMLARGYGRVINCASQLAYRGAPALAHYCAAKAGIVGFTRALAYEGAPHGVTVNAIAPGATETVLLGGLSDEWRARKLTEIPLGRFGQVSEIAPTILMLASAAGAFYVGQTLSPNGGDIML</sequence>
<dbReference type="InterPro" id="IPR050259">
    <property type="entry name" value="SDR"/>
</dbReference>
<comment type="similarity">
    <text evidence="1">Belongs to the short-chain dehydrogenases/reductases (SDR) family.</text>
</comment>
<dbReference type="GO" id="GO:0016491">
    <property type="term" value="F:oxidoreductase activity"/>
    <property type="evidence" value="ECO:0007669"/>
    <property type="project" value="UniProtKB-KW"/>
</dbReference>
<dbReference type="InterPro" id="IPR057326">
    <property type="entry name" value="KR_dom"/>
</dbReference>
<dbReference type="PRINTS" id="PR00081">
    <property type="entry name" value="GDHRDH"/>
</dbReference>
<dbReference type="PROSITE" id="PS00061">
    <property type="entry name" value="ADH_SHORT"/>
    <property type="match status" value="1"/>
</dbReference>
<dbReference type="EMBL" id="FMTP01000004">
    <property type="protein sequence ID" value="SCW81406.1"/>
    <property type="molecule type" value="Genomic_DNA"/>
</dbReference>
<dbReference type="STRING" id="177413.SAMN05660859_3019"/>
<feature type="domain" description="Ketoreductase" evidence="3">
    <location>
        <begin position="9"/>
        <end position="189"/>
    </location>
</feature>
<evidence type="ECO:0000313" key="4">
    <source>
        <dbReference type="EMBL" id="SCW81406.1"/>
    </source>
</evidence>
<evidence type="ECO:0000259" key="3">
    <source>
        <dbReference type="SMART" id="SM00822"/>
    </source>
</evidence>
<keyword evidence="5" id="KW-1185">Reference proteome</keyword>
<name>A0A1G4TJ82_9HYPH</name>
<dbReference type="RefSeq" id="WP_091441170.1">
    <property type="nucleotide sequence ID" value="NZ_FMTP01000004.1"/>
</dbReference>